<dbReference type="EMBL" id="JBHLTC010000039">
    <property type="protein sequence ID" value="MFC0628466.1"/>
    <property type="molecule type" value="Genomic_DNA"/>
</dbReference>
<gene>
    <name evidence="5" type="ORF">ACFFGN_30625</name>
</gene>
<organism evidence="5 6">
    <name type="scientific">Kribbella deserti</name>
    <dbReference type="NCBI Taxonomy" id="1926257"/>
    <lineage>
        <taxon>Bacteria</taxon>
        <taxon>Bacillati</taxon>
        <taxon>Actinomycetota</taxon>
        <taxon>Actinomycetes</taxon>
        <taxon>Propionibacteriales</taxon>
        <taxon>Kribbellaceae</taxon>
        <taxon>Kribbella</taxon>
    </lineage>
</organism>
<sequence>MSDELDPASLIVHAGRPLVEADAPLNEPVVFSSTYVAGGPAGYGRFGNSTWSAFEGVLGELEGGHALVLASGMAACAIVFDLVPVGGKVVAPVHAYNGVTGLLDRQASEGRITLQRVDIADTDAVIAALPGAALLWAESPTNPAMEVADLPAICAAAKAQDVLVAVDNTFATPLLQKPLDLGADIVVHSVTKFLAGHSDVLLGAVVAKDQETYDALALRRKTQGAIAGPMEVWLALRGMRTLALRMDKAQENAQYLVERLKAHPKVSRVRYPGLPDDPGHERAAKQMRGFGAIIAIEVAGGAEEAQRVTESTELWIHATSLGGVESMLERRRRWPTEPDTIPDNLIRLSVGIEHSEDLWQDLQRALG</sequence>
<evidence type="ECO:0000313" key="6">
    <source>
        <dbReference type="Proteomes" id="UP001589890"/>
    </source>
</evidence>
<dbReference type="RefSeq" id="WP_380054795.1">
    <property type="nucleotide sequence ID" value="NZ_JBHLTC010000039.1"/>
</dbReference>
<dbReference type="PANTHER" id="PTHR11808">
    <property type="entry name" value="TRANS-SULFURATION ENZYME FAMILY MEMBER"/>
    <property type="match status" value="1"/>
</dbReference>
<dbReference type="InterPro" id="IPR015421">
    <property type="entry name" value="PyrdxlP-dep_Trfase_major"/>
</dbReference>
<evidence type="ECO:0000256" key="3">
    <source>
        <dbReference type="ARBA" id="ARBA00022898"/>
    </source>
</evidence>
<evidence type="ECO:0000256" key="2">
    <source>
        <dbReference type="ARBA" id="ARBA00009077"/>
    </source>
</evidence>
<proteinExistence type="inferred from homology"/>
<comment type="cofactor">
    <cofactor evidence="1 4">
        <name>pyridoxal 5'-phosphate</name>
        <dbReference type="ChEBI" id="CHEBI:597326"/>
    </cofactor>
</comment>
<dbReference type="SUPFAM" id="SSF53383">
    <property type="entry name" value="PLP-dependent transferases"/>
    <property type="match status" value="1"/>
</dbReference>
<evidence type="ECO:0000256" key="4">
    <source>
        <dbReference type="RuleBase" id="RU362118"/>
    </source>
</evidence>
<dbReference type="InterPro" id="IPR015422">
    <property type="entry name" value="PyrdxlP-dep_Trfase_small"/>
</dbReference>
<dbReference type="Gene3D" id="3.40.640.10">
    <property type="entry name" value="Type I PLP-dependent aspartate aminotransferase-like (Major domain)"/>
    <property type="match status" value="1"/>
</dbReference>
<evidence type="ECO:0000256" key="1">
    <source>
        <dbReference type="ARBA" id="ARBA00001933"/>
    </source>
</evidence>
<evidence type="ECO:0000313" key="5">
    <source>
        <dbReference type="EMBL" id="MFC0628466.1"/>
    </source>
</evidence>
<name>A0ABV6QV08_9ACTN</name>
<dbReference type="Proteomes" id="UP001589890">
    <property type="component" value="Unassembled WGS sequence"/>
</dbReference>
<comment type="caution">
    <text evidence="5">The sequence shown here is derived from an EMBL/GenBank/DDBJ whole genome shotgun (WGS) entry which is preliminary data.</text>
</comment>
<comment type="similarity">
    <text evidence="2 4">Belongs to the trans-sulfuration enzymes family.</text>
</comment>
<keyword evidence="3 4" id="KW-0663">Pyridoxal phosphate</keyword>
<dbReference type="PIRSF" id="PIRSF001434">
    <property type="entry name" value="CGS"/>
    <property type="match status" value="1"/>
</dbReference>
<dbReference type="Pfam" id="PF01053">
    <property type="entry name" value="Cys_Met_Meta_PP"/>
    <property type="match status" value="1"/>
</dbReference>
<protein>
    <submittedName>
        <fullName evidence="5">Trans-sulfuration enzyme family protein</fullName>
    </submittedName>
</protein>
<dbReference type="InterPro" id="IPR000277">
    <property type="entry name" value="Cys/Met-Metab_PyrdxlP-dep_enz"/>
</dbReference>
<accession>A0ABV6QV08</accession>
<keyword evidence="6" id="KW-1185">Reference proteome</keyword>
<dbReference type="CDD" id="cd00614">
    <property type="entry name" value="CGS_like"/>
    <property type="match status" value="1"/>
</dbReference>
<reference evidence="5 6" key="1">
    <citation type="submission" date="2024-09" db="EMBL/GenBank/DDBJ databases">
        <authorList>
            <person name="Sun Q."/>
            <person name="Mori K."/>
        </authorList>
    </citation>
    <scope>NUCLEOTIDE SEQUENCE [LARGE SCALE GENOMIC DNA]</scope>
    <source>
        <strain evidence="5 6">CGMCC 1.15906</strain>
    </source>
</reference>
<dbReference type="Gene3D" id="3.90.1150.10">
    <property type="entry name" value="Aspartate Aminotransferase, domain 1"/>
    <property type="match status" value="1"/>
</dbReference>
<dbReference type="PANTHER" id="PTHR11808:SF15">
    <property type="entry name" value="CYSTATHIONINE GAMMA-LYASE"/>
    <property type="match status" value="1"/>
</dbReference>
<dbReference type="InterPro" id="IPR015424">
    <property type="entry name" value="PyrdxlP-dep_Trfase"/>
</dbReference>